<evidence type="ECO:0000256" key="1">
    <source>
        <dbReference type="SAM" id="SignalP"/>
    </source>
</evidence>
<protein>
    <recommendedName>
        <fullName evidence="4">Dihydrodipicolinate reductase</fullName>
    </recommendedName>
</protein>
<keyword evidence="1" id="KW-0732">Signal</keyword>
<evidence type="ECO:0008006" key="4">
    <source>
        <dbReference type="Google" id="ProtNLM"/>
    </source>
</evidence>
<keyword evidence="3" id="KW-1185">Reference proteome</keyword>
<evidence type="ECO:0000313" key="2">
    <source>
        <dbReference type="EMBL" id="GHC56527.1"/>
    </source>
</evidence>
<name>A0A918TNT2_9RHOB</name>
<gene>
    <name evidence="2" type="ORF">GCM10007315_19850</name>
</gene>
<evidence type="ECO:0000313" key="3">
    <source>
        <dbReference type="Proteomes" id="UP000638981"/>
    </source>
</evidence>
<feature type="signal peptide" evidence="1">
    <location>
        <begin position="1"/>
        <end position="17"/>
    </location>
</feature>
<feature type="chain" id="PRO_5037456652" description="Dihydrodipicolinate reductase" evidence="1">
    <location>
        <begin position="18"/>
        <end position="118"/>
    </location>
</feature>
<proteinExistence type="predicted"/>
<reference evidence="2" key="2">
    <citation type="submission" date="2020-09" db="EMBL/GenBank/DDBJ databases">
        <authorList>
            <person name="Sun Q."/>
            <person name="Kim S."/>
        </authorList>
    </citation>
    <scope>NUCLEOTIDE SEQUENCE</scope>
    <source>
        <strain evidence="2">KCTC 23310</strain>
    </source>
</reference>
<sequence>MIRLAMVLLFWTGAAQAQDFQPVRDKAQFLDLIEGRNLRHGFYGIDLTITPQGQIKGSALGWPVTGQWQWKDGWFCRDMDWSGTPIPYNCQLVEAKGEDVLRFTVDQGAGDSAQFRLR</sequence>
<accession>A0A918TNT2</accession>
<reference evidence="2" key="1">
    <citation type="journal article" date="2014" name="Int. J. Syst. Evol. Microbiol.">
        <title>Complete genome sequence of Corynebacterium casei LMG S-19264T (=DSM 44701T), isolated from a smear-ripened cheese.</title>
        <authorList>
            <consortium name="US DOE Joint Genome Institute (JGI-PGF)"/>
            <person name="Walter F."/>
            <person name="Albersmeier A."/>
            <person name="Kalinowski J."/>
            <person name="Ruckert C."/>
        </authorList>
    </citation>
    <scope>NUCLEOTIDE SEQUENCE</scope>
    <source>
        <strain evidence="2">KCTC 23310</strain>
    </source>
</reference>
<dbReference type="EMBL" id="BMYJ01000005">
    <property type="protein sequence ID" value="GHC56527.1"/>
    <property type="molecule type" value="Genomic_DNA"/>
</dbReference>
<dbReference type="AlphaFoldDB" id="A0A918TNT2"/>
<organism evidence="2 3">
    <name type="scientific">Neogemmobacter tilapiae</name>
    <dbReference type="NCBI Taxonomy" id="875041"/>
    <lineage>
        <taxon>Bacteria</taxon>
        <taxon>Pseudomonadati</taxon>
        <taxon>Pseudomonadota</taxon>
        <taxon>Alphaproteobacteria</taxon>
        <taxon>Rhodobacterales</taxon>
        <taxon>Paracoccaceae</taxon>
        <taxon>Neogemmobacter</taxon>
    </lineage>
</organism>
<comment type="caution">
    <text evidence="2">The sequence shown here is derived from an EMBL/GenBank/DDBJ whole genome shotgun (WGS) entry which is preliminary data.</text>
</comment>
<dbReference type="RefSeq" id="WP_189411498.1">
    <property type="nucleotide sequence ID" value="NZ_BMYJ01000005.1"/>
</dbReference>
<dbReference type="Proteomes" id="UP000638981">
    <property type="component" value="Unassembled WGS sequence"/>
</dbReference>